<feature type="region of interest" description="Disordered" evidence="1">
    <location>
        <begin position="1"/>
        <end position="26"/>
    </location>
</feature>
<feature type="non-terminal residue" evidence="2">
    <location>
        <position position="227"/>
    </location>
</feature>
<organism evidence="2 3">
    <name type="scientific">Genlisea aurea</name>
    <dbReference type="NCBI Taxonomy" id="192259"/>
    <lineage>
        <taxon>Eukaryota</taxon>
        <taxon>Viridiplantae</taxon>
        <taxon>Streptophyta</taxon>
        <taxon>Embryophyta</taxon>
        <taxon>Tracheophyta</taxon>
        <taxon>Spermatophyta</taxon>
        <taxon>Magnoliopsida</taxon>
        <taxon>eudicotyledons</taxon>
        <taxon>Gunneridae</taxon>
        <taxon>Pentapetalae</taxon>
        <taxon>asterids</taxon>
        <taxon>lamiids</taxon>
        <taxon>Lamiales</taxon>
        <taxon>Lentibulariaceae</taxon>
        <taxon>Genlisea</taxon>
    </lineage>
</organism>
<feature type="compositionally biased region" description="Pro residues" evidence="1">
    <location>
        <begin position="132"/>
        <end position="141"/>
    </location>
</feature>
<dbReference type="Proteomes" id="UP000015453">
    <property type="component" value="Unassembled WGS sequence"/>
</dbReference>
<evidence type="ECO:0000313" key="3">
    <source>
        <dbReference type="Proteomes" id="UP000015453"/>
    </source>
</evidence>
<feature type="region of interest" description="Disordered" evidence="1">
    <location>
        <begin position="161"/>
        <end position="202"/>
    </location>
</feature>
<reference evidence="2 3" key="1">
    <citation type="journal article" date="2013" name="BMC Genomics">
        <title>The miniature genome of a carnivorous plant Genlisea aurea contains a low number of genes and short non-coding sequences.</title>
        <authorList>
            <person name="Leushkin E.V."/>
            <person name="Sutormin R.A."/>
            <person name="Nabieva E.R."/>
            <person name="Penin A.A."/>
            <person name="Kondrashov A.S."/>
            <person name="Logacheva M.D."/>
        </authorList>
    </citation>
    <scope>NUCLEOTIDE SEQUENCE [LARGE SCALE GENOMIC DNA]</scope>
</reference>
<feature type="compositionally biased region" description="Pro residues" evidence="1">
    <location>
        <begin position="93"/>
        <end position="104"/>
    </location>
</feature>
<gene>
    <name evidence="2" type="ORF">M569_12399</name>
</gene>
<feature type="compositionally biased region" description="Polar residues" evidence="1">
    <location>
        <begin position="107"/>
        <end position="127"/>
    </location>
</feature>
<evidence type="ECO:0000313" key="2">
    <source>
        <dbReference type="EMBL" id="EPS62393.1"/>
    </source>
</evidence>
<evidence type="ECO:0000256" key="1">
    <source>
        <dbReference type="SAM" id="MobiDB-lite"/>
    </source>
</evidence>
<dbReference type="Pfam" id="PF05553">
    <property type="entry name" value="DUF761"/>
    <property type="match status" value="1"/>
</dbReference>
<keyword evidence="3" id="KW-1185">Reference proteome</keyword>
<comment type="caution">
    <text evidence="2">The sequence shown here is derived from an EMBL/GenBank/DDBJ whole genome shotgun (WGS) entry which is preliminary data.</text>
</comment>
<dbReference type="AlphaFoldDB" id="S8DI38"/>
<sequence length="227" mass="25006">AQTIPSPPGQKIGKSDGKSGGETTNAANDIFDSLYYKKERHRHKSADDLDSLFHEAQSFELPEGERSVIRNPDSSTQRKHRRTISVRINPASAPRPPPPSPPRMPSQSLASTTRTPPISKLNSSGEFQRSRIPPPPEPPSPSLLKTHVWKFVVKGDYVRINSDSDSASDSADPRESDSSNGSQFQQPPPSSPKSPDVNTKAESFITSFRAKLKLEKIDSMRKRELGP</sequence>
<protein>
    <submittedName>
        <fullName evidence="2">Uncharacterized protein</fullName>
    </submittedName>
</protein>
<dbReference type="EMBL" id="AUSU01006173">
    <property type="protein sequence ID" value="EPS62393.1"/>
    <property type="molecule type" value="Genomic_DNA"/>
</dbReference>
<proteinExistence type="predicted"/>
<dbReference type="OrthoDB" id="787201at2759"/>
<name>S8DI38_9LAMI</name>
<dbReference type="InterPro" id="IPR008480">
    <property type="entry name" value="DUF761_pln"/>
</dbReference>
<feature type="non-terminal residue" evidence="2">
    <location>
        <position position="1"/>
    </location>
</feature>
<accession>S8DI38</accession>
<feature type="region of interest" description="Disordered" evidence="1">
    <location>
        <begin position="58"/>
        <end position="146"/>
    </location>
</feature>